<keyword evidence="2" id="KW-1185">Reference proteome</keyword>
<evidence type="ECO:0000313" key="1">
    <source>
        <dbReference type="EMBL" id="AGI74167.1"/>
    </source>
</evidence>
<name>M9RPP9_9RHOB</name>
<dbReference type="eggNOG" id="ENOG5032S68">
    <property type="taxonomic scope" value="Bacteria"/>
</dbReference>
<dbReference type="STRING" id="391616.OA238_c42600"/>
<gene>
    <name evidence="1" type="ORF">OA238_c42600</name>
</gene>
<dbReference type="KEGG" id="oar:OA238_c42600"/>
<dbReference type="Proteomes" id="UP000004688">
    <property type="component" value="Chromosome"/>
</dbReference>
<dbReference type="AlphaFoldDB" id="M9RPP9"/>
<dbReference type="OrthoDB" id="8967341at2"/>
<organism evidence="1 2">
    <name type="scientific">Octadecabacter arcticus 238</name>
    <dbReference type="NCBI Taxonomy" id="391616"/>
    <lineage>
        <taxon>Bacteria</taxon>
        <taxon>Pseudomonadati</taxon>
        <taxon>Pseudomonadota</taxon>
        <taxon>Alphaproteobacteria</taxon>
        <taxon>Rhodobacterales</taxon>
        <taxon>Roseobacteraceae</taxon>
        <taxon>Octadecabacter</taxon>
    </lineage>
</organism>
<dbReference type="EMBL" id="CP003742">
    <property type="protein sequence ID" value="AGI74167.1"/>
    <property type="molecule type" value="Genomic_DNA"/>
</dbReference>
<sequence>MSGLPELIMNRAFMEDFSEAPAPCFGMGLVEANGAQTGFLAMRPATPIPGEILGLGFAFGHRMLDLRGAQLCQFVFNIYGFQAYSALVNPASPMVRTVLEVMLTRRDYFFFVLNPDGGASAFRSDLGVENIAGLRDNLAGMYAASTSPARYEEAAGLFAQAPDPASTVLTWVCRDNPNYLDLDTDPMVLPPSAR</sequence>
<dbReference type="RefSeq" id="WP_015497133.1">
    <property type="nucleotide sequence ID" value="NC_020908.1"/>
</dbReference>
<evidence type="ECO:0000313" key="2">
    <source>
        <dbReference type="Proteomes" id="UP000004688"/>
    </source>
</evidence>
<accession>M9RPP9</accession>
<protein>
    <submittedName>
        <fullName evidence="1">Uncharacterized protein</fullName>
    </submittedName>
</protein>
<dbReference type="HOGENOM" id="CLU_129712_0_0_5"/>
<reference evidence="1 2" key="1">
    <citation type="journal article" date="2013" name="PLoS ONE">
        <title>Poles Apart: Arctic and Antarctic Octadecabacter strains Share High Genome Plasticity and a New Type of Xanthorhodopsin.</title>
        <authorList>
            <person name="Vollmers J."/>
            <person name="Voget S."/>
            <person name="Dietrich S."/>
            <person name="Gollnow K."/>
            <person name="Smits M."/>
            <person name="Meyer K."/>
            <person name="Brinkhoff T."/>
            <person name="Simon M."/>
            <person name="Daniel R."/>
        </authorList>
    </citation>
    <scope>NUCLEOTIDE SEQUENCE [LARGE SCALE GENOMIC DNA]</scope>
    <source>
        <strain evidence="1 2">238</strain>
    </source>
</reference>
<proteinExistence type="predicted"/>